<dbReference type="GO" id="GO:0046872">
    <property type="term" value="F:metal ion binding"/>
    <property type="evidence" value="ECO:0007669"/>
    <property type="project" value="UniProtKB-UniRule"/>
</dbReference>
<dbReference type="InterPro" id="IPR014013">
    <property type="entry name" value="Helic_SF1/SF2_ATP-bd_DinG/Rad3"/>
</dbReference>
<name>A0AAN8LQ12_9TELE</name>
<dbReference type="GO" id="GO:0006310">
    <property type="term" value="P:DNA recombination"/>
    <property type="evidence" value="ECO:0007669"/>
    <property type="project" value="InterPro"/>
</dbReference>
<keyword evidence="11 16" id="KW-0238">DNA-binding</keyword>
<dbReference type="HAMAP" id="MF_03065">
    <property type="entry name" value="RTEL1"/>
    <property type="match status" value="1"/>
</dbReference>
<dbReference type="SMART" id="SM00491">
    <property type="entry name" value="HELICc2"/>
    <property type="match status" value="1"/>
</dbReference>
<feature type="region of interest" description="Disordered" evidence="17">
    <location>
        <begin position="1173"/>
        <end position="1207"/>
    </location>
</feature>
<dbReference type="InterPro" id="IPR006555">
    <property type="entry name" value="ATP-dep_Helicase_C"/>
</dbReference>
<dbReference type="CDD" id="cd17970">
    <property type="entry name" value="DEAHc_FancJ"/>
    <property type="match status" value="1"/>
</dbReference>
<comment type="caution">
    <text evidence="19">The sequence shown here is derived from an EMBL/GenBank/DDBJ whole genome shotgun (WGS) entry which is preliminary data.</text>
</comment>
<comment type="function">
    <text evidence="16">A probable ATP-dependent DNA helicase implicated in telomere-length regulation, DNA repair and the maintenance of genomic stability. Acts as an anti-recombinase to counteract toxic recombination and limit crossover during meiosis. Regulates meiotic recombination and crossover homeostasis by physically dissociating strand invasion events and thereby promotes noncrossover repair by meiotic synthesis dependent strand annealing (SDSA) as well as disassembly of D loop recombination intermediates. Also disassembles T loops and prevents telomere fragility by counteracting telomeric G4-DNA structures, which together ensure the dynamics and stability of the telomere.</text>
</comment>
<comment type="catalytic activity">
    <reaction evidence="15 16">
        <text>ATP + H2O = ADP + phosphate + H(+)</text>
        <dbReference type="Rhea" id="RHEA:13065"/>
        <dbReference type="ChEBI" id="CHEBI:15377"/>
        <dbReference type="ChEBI" id="CHEBI:15378"/>
        <dbReference type="ChEBI" id="CHEBI:30616"/>
        <dbReference type="ChEBI" id="CHEBI:43474"/>
        <dbReference type="ChEBI" id="CHEBI:456216"/>
    </reaction>
</comment>
<dbReference type="GO" id="GO:0006281">
    <property type="term" value="P:DNA repair"/>
    <property type="evidence" value="ECO:0007669"/>
    <property type="project" value="UniProtKB-UniRule"/>
</dbReference>
<evidence type="ECO:0000256" key="11">
    <source>
        <dbReference type="ARBA" id="ARBA00023125"/>
    </source>
</evidence>
<dbReference type="InterPro" id="IPR027417">
    <property type="entry name" value="P-loop_NTPase"/>
</dbReference>
<dbReference type="Pfam" id="PF23116">
    <property type="entry name" value="HHD_RTEL1"/>
    <property type="match status" value="2"/>
</dbReference>
<dbReference type="InterPro" id="IPR010614">
    <property type="entry name" value="RAD3-like_helicase_DEAD"/>
</dbReference>
<dbReference type="InterPro" id="IPR045028">
    <property type="entry name" value="DinG/Rad3-like"/>
</dbReference>
<dbReference type="FunFam" id="3.40.50.300:FF:000691">
    <property type="entry name" value="Regulator of telomere elongation helicase 1"/>
    <property type="match status" value="1"/>
</dbReference>
<evidence type="ECO:0000256" key="13">
    <source>
        <dbReference type="ARBA" id="ARBA00023235"/>
    </source>
</evidence>
<sequence length="1207" mass="135009">MPPLTLKGITVDFPFTPYECQKDYMSKVIECLQNKVNGVLESPTGTGKTLCLLCATLAWRDYFKDTISARKIAEKMGGAELFPNTPLASWGTAATDGDTTTYYTDIPKIIYASRTHSQLTQVINELKNTSYRPKVCVLGSREQLCINPEVMRQESNHLKVHMCRQKISTRSCVFYNNVEEKSMDKDLVNSILDVEDLVKAGNKQRVCPYYLSRSLKQQAEIIFMPYNYLLDPKSRRAHNIELKGAVVIFDEAHNVEKMCEESTSFDLTPYDLASAIDAVDKLLAEQARDAGRGDVSEDFNMESINGGLKLDITTIAKIKQILLDLEAAIDSYDVPEKGITKPGSFIYELFQKAHLTFDTKTPIFEALEQITGYLAGKPGIFMNTTGLQKLADIIQLVFCVDTQEGNKCANMPPNMQSTTTKFKVHIHKDTSHHKKKQNTDVWSSSSSKKQGNVLSYWCFSPGFSMQELVRQGVRSIILTSGTLAPLSSFTSEMQIPFPVCLENPHVIQHDQIFVSIIDRGPDSVQLSSAFDRRFVPENMASLGNTVVNLGRVVPHGLLVFFPSYPVMDKTLEFWRANGHADRIENIKPMFVEPRGKGTFTEIIDGYYDKVNDSNSKGGSFFAVCRGKASEGLDFADTYGRGVIITGLPFPPRMDPRVILKMQYLDEMCRKKTSGVQYLSGQNWYRQQASRAVNQAIGRVIRHRDDYGAIFLCDHRFKSTDARAQLPSWVRPYVRTYDNFGNVVRDVAQFFRVAQKLRPPPEKKPAKGSCGGAVHSADAQCASARPCHSQGSTQRGFALKAKILDSHVPSLKRRRLNEHVGSEGNGMARLCIEYETEMESSRRRPAGLLDALEHSDSRYGDEDEVLAGEERANRLSTLSLQYDKRVDDELRGGKRKIKVVQERKIPLAPDVSEEGKAGKAKSFLAEMKRSLSQVNFQRIMAALQTYKRTDDLDELLAEAADLFTGDANTHNLLRGFYQFIRPHHKKRFDEKCMELTGQGCGYKPDHSLSKEEKEMLMQNGAKSGKLTGVAVTSDSSSSCSQLNTSLLLNKGGHHLGNHRLTTEEHLPKNQVLTVDPKCKDQAPVQSAQKSQIYASFIADVKKSIGLEKSNQLFSAIQSYKKTDNYESLVDTVVSLLTEKNEDFNLLSTFALFIRLHHKKQYKEMLDALIGDSTGSSASSGISGQLTQVSMPGKAQSKISSFFPSSQRK</sequence>
<keyword evidence="5 16" id="KW-0227">DNA damage</keyword>
<reference evidence="19 20" key="1">
    <citation type="submission" date="2021-04" db="EMBL/GenBank/DDBJ databases">
        <authorList>
            <person name="De Guttry C."/>
            <person name="Zahm M."/>
            <person name="Klopp C."/>
            <person name="Cabau C."/>
            <person name="Louis A."/>
            <person name="Berthelot C."/>
            <person name="Parey E."/>
            <person name="Roest Crollius H."/>
            <person name="Montfort J."/>
            <person name="Robinson-Rechavi M."/>
            <person name="Bucao C."/>
            <person name="Bouchez O."/>
            <person name="Gislard M."/>
            <person name="Lluch J."/>
            <person name="Milhes M."/>
            <person name="Lampietro C."/>
            <person name="Lopez Roques C."/>
            <person name="Donnadieu C."/>
            <person name="Braasch I."/>
            <person name="Desvignes T."/>
            <person name="Postlethwait J."/>
            <person name="Bobe J."/>
            <person name="Wedekind C."/>
            <person name="Guiguen Y."/>
        </authorList>
    </citation>
    <scope>NUCLEOTIDE SEQUENCE [LARGE SCALE GENOMIC DNA]</scope>
    <source>
        <strain evidence="19">Cs_M1</strain>
        <tissue evidence="19">Blood</tissue>
    </source>
</reference>
<feature type="binding site" evidence="16">
    <location>
        <position position="207"/>
    </location>
    <ligand>
        <name>[4Fe-4S] cluster</name>
        <dbReference type="ChEBI" id="CHEBI:49883"/>
    </ligand>
</feature>
<dbReference type="GO" id="GO:1904430">
    <property type="term" value="P:negative regulation of t-circle formation"/>
    <property type="evidence" value="ECO:0007669"/>
    <property type="project" value="TreeGrafter"/>
</dbReference>
<comment type="similarity">
    <text evidence="16">Belongs to the helicase family. RAD3/XPD subfamily.</text>
</comment>
<dbReference type="EC" id="5.6.2.-" evidence="16"/>
<dbReference type="Gene3D" id="3.40.50.300">
    <property type="entry name" value="P-loop containing nucleotide triphosphate hydrolases"/>
    <property type="match status" value="2"/>
</dbReference>
<dbReference type="PANTHER" id="PTHR11472:SF34">
    <property type="entry name" value="REGULATOR OF TELOMERE ELONGATION HELICASE 1"/>
    <property type="match status" value="1"/>
</dbReference>
<feature type="domain" description="Helicase ATP-binding" evidence="18">
    <location>
        <begin position="7"/>
        <end position="322"/>
    </location>
</feature>
<dbReference type="FunFam" id="3.40.50.300:FF:000431">
    <property type="entry name" value="Regulator of telomere elongation helicase 1"/>
    <property type="match status" value="1"/>
</dbReference>
<keyword evidence="7 16" id="KW-0347">Helicase</keyword>
<dbReference type="GO" id="GO:0005634">
    <property type="term" value="C:nucleus"/>
    <property type="evidence" value="ECO:0007669"/>
    <property type="project" value="UniProtKB-SubCell"/>
</dbReference>
<evidence type="ECO:0000256" key="5">
    <source>
        <dbReference type="ARBA" id="ARBA00022763"/>
    </source>
</evidence>
<dbReference type="NCBIfam" id="TIGR00604">
    <property type="entry name" value="rad3"/>
    <property type="match status" value="1"/>
</dbReference>
<dbReference type="Pfam" id="PF13307">
    <property type="entry name" value="Helicase_C_2"/>
    <property type="match status" value="1"/>
</dbReference>
<dbReference type="InterPro" id="IPR030845">
    <property type="entry name" value="RTEL1"/>
</dbReference>
<dbReference type="GO" id="GO:0070182">
    <property type="term" value="F:DNA polymerase binding"/>
    <property type="evidence" value="ECO:0007669"/>
    <property type="project" value="TreeGrafter"/>
</dbReference>
<evidence type="ECO:0000256" key="7">
    <source>
        <dbReference type="ARBA" id="ARBA00022806"/>
    </source>
</evidence>
<evidence type="ECO:0000256" key="15">
    <source>
        <dbReference type="ARBA" id="ARBA00049360"/>
    </source>
</evidence>
<evidence type="ECO:0000256" key="17">
    <source>
        <dbReference type="SAM" id="MobiDB-lite"/>
    </source>
</evidence>
<dbReference type="Proteomes" id="UP001356427">
    <property type="component" value="Unassembled WGS sequence"/>
</dbReference>
<evidence type="ECO:0000256" key="16">
    <source>
        <dbReference type="HAMAP-Rule" id="MF_03065"/>
    </source>
</evidence>
<accession>A0AAN8LQ12</accession>
<dbReference type="Gene3D" id="1.20.1160.20">
    <property type="match status" value="2"/>
</dbReference>
<gene>
    <name evidence="16" type="primary">RTEL1</name>
    <name evidence="19" type="ORF">J4Q44_G00212170</name>
</gene>
<dbReference type="GO" id="GO:0051539">
    <property type="term" value="F:4 iron, 4 sulfur cluster binding"/>
    <property type="evidence" value="ECO:0007669"/>
    <property type="project" value="UniProtKB-UniRule"/>
</dbReference>
<keyword evidence="14 16" id="KW-0539">Nucleus</keyword>
<evidence type="ECO:0000256" key="9">
    <source>
        <dbReference type="ARBA" id="ARBA00023004"/>
    </source>
</evidence>
<evidence type="ECO:0000313" key="20">
    <source>
        <dbReference type="Proteomes" id="UP001356427"/>
    </source>
</evidence>
<keyword evidence="8 16" id="KW-0067">ATP-binding</keyword>
<proteinExistence type="inferred from homology"/>
<keyword evidence="9 16" id="KW-0408">Iron</keyword>
<evidence type="ECO:0000256" key="1">
    <source>
        <dbReference type="ARBA" id="ARBA00004123"/>
    </source>
</evidence>
<dbReference type="CDD" id="cd13932">
    <property type="entry name" value="HN_RTEL1"/>
    <property type="match status" value="1"/>
</dbReference>
<dbReference type="GO" id="GO:0010569">
    <property type="term" value="P:regulation of double-strand break repair via homologous recombination"/>
    <property type="evidence" value="ECO:0007669"/>
    <property type="project" value="UniProtKB-UniRule"/>
</dbReference>
<dbReference type="GO" id="GO:0005524">
    <property type="term" value="F:ATP binding"/>
    <property type="evidence" value="ECO:0007669"/>
    <property type="project" value="UniProtKB-UniRule"/>
</dbReference>
<evidence type="ECO:0000259" key="18">
    <source>
        <dbReference type="PROSITE" id="PS51193"/>
    </source>
</evidence>
<comment type="caution">
    <text evidence="16">Lacks conserved residue(s) required for the propagation of feature annotation.</text>
</comment>
<organism evidence="19 20">
    <name type="scientific">Coregonus suidteri</name>
    <dbReference type="NCBI Taxonomy" id="861788"/>
    <lineage>
        <taxon>Eukaryota</taxon>
        <taxon>Metazoa</taxon>
        <taxon>Chordata</taxon>
        <taxon>Craniata</taxon>
        <taxon>Vertebrata</taxon>
        <taxon>Euteleostomi</taxon>
        <taxon>Actinopterygii</taxon>
        <taxon>Neopterygii</taxon>
        <taxon>Teleostei</taxon>
        <taxon>Protacanthopterygii</taxon>
        <taxon>Salmoniformes</taxon>
        <taxon>Salmonidae</taxon>
        <taxon>Coregoninae</taxon>
        <taxon>Coregonus</taxon>
    </lineage>
</organism>
<dbReference type="SUPFAM" id="SSF52540">
    <property type="entry name" value="P-loop containing nucleoside triphosphate hydrolases"/>
    <property type="match status" value="2"/>
</dbReference>
<dbReference type="SMART" id="SM00488">
    <property type="entry name" value="DEXDc2"/>
    <property type="match status" value="1"/>
</dbReference>
<evidence type="ECO:0000256" key="12">
    <source>
        <dbReference type="ARBA" id="ARBA00023204"/>
    </source>
</evidence>
<keyword evidence="13 16" id="KW-0413">Isomerase</keyword>
<keyword evidence="12 16" id="KW-0234">DNA repair</keyword>
<feature type="binding site" evidence="16">
    <location>
        <position position="163"/>
    </location>
    <ligand>
        <name>[4Fe-4S] cluster</name>
        <dbReference type="ChEBI" id="CHEBI:49883"/>
    </ligand>
</feature>
<evidence type="ECO:0000256" key="3">
    <source>
        <dbReference type="ARBA" id="ARBA00022723"/>
    </source>
</evidence>
<evidence type="ECO:0000256" key="14">
    <source>
        <dbReference type="ARBA" id="ARBA00023242"/>
    </source>
</evidence>
<feature type="compositionally biased region" description="Polar residues" evidence="17">
    <location>
        <begin position="1195"/>
        <end position="1207"/>
    </location>
</feature>
<evidence type="ECO:0000256" key="4">
    <source>
        <dbReference type="ARBA" id="ARBA00022741"/>
    </source>
</evidence>
<feature type="compositionally biased region" description="Low complexity" evidence="17">
    <location>
        <begin position="1173"/>
        <end position="1182"/>
    </location>
</feature>
<keyword evidence="3 16" id="KW-0479">Metal-binding</keyword>
<dbReference type="InterPro" id="IPR013020">
    <property type="entry name" value="Rad3/Chl1-like"/>
</dbReference>
<keyword evidence="4 16" id="KW-0547">Nucleotide-binding</keyword>
<dbReference type="Pfam" id="PF23109">
    <property type="entry name" value="ARCH_RTEL1"/>
    <property type="match status" value="1"/>
</dbReference>
<keyword evidence="10 16" id="KW-0411">Iron-sulfur</keyword>
<feature type="binding site" evidence="16">
    <location>
        <position position="172"/>
    </location>
    <ligand>
        <name>[4Fe-4S] cluster</name>
        <dbReference type="ChEBI" id="CHEBI:49883"/>
    </ligand>
</feature>
<keyword evidence="2 16" id="KW-0004">4Fe-4S</keyword>
<dbReference type="GO" id="GO:0006260">
    <property type="term" value="P:DNA replication"/>
    <property type="evidence" value="ECO:0007669"/>
    <property type="project" value="InterPro"/>
</dbReference>
<dbReference type="GO" id="GO:0016818">
    <property type="term" value="F:hydrolase activity, acting on acid anhydrides, in phosphorus-containing anhydrides"/>
    <property type="evidence" value="ECO:0007669"/>
    <property type="project" value="InterPro"/>
</dbReference>
<dbReference type="EMBL" id="JAGTTL010000019">
    <property type="protein sequence ID" value="KAK6307946.1"/>
    <property type="molecule type" value="Genomic_DNA"/>
</dbReference>
<dbReference type="PANTHER" id="PTHR11472">
    <property type="entry name" value="DNA REPAIR DEAD HELICASE RAD3/XP-D SUBFAMILY MEMBER"/>
    <property type="match status" value="1"/>
</dbReference>
<dbReference type="Pfam" id="PF06733">
    <property type="entry name" value="DEAD_2"/>
    <property type="match status" value="1"/>
</dbReference>
<feature type="binding site" evidence="16">
    <location>
        <position position="145"/>
    </location>
    <ligand>
        <name>[4Fe-4S] cluster</name>
        <dbReference type="ChEBI" id="CHEBI:49883"/>
    </ligand>
</feature>
<comment type="subcellular location">
    <subcellularLocation>
        <location evidence="1 16">Nucleus</location>
    </subcellularLocation>
</comment>
<dbReference type="GO" id="GO:0090657">
    <property type="term" value="P:telomeric loop disassembly"/>
    <property type="evidence" value="ECO:0007669"/>
    <property type="project" value="TreeGrafter"/>
</dbReference>
<dbReference type="GO" id="GO:0003678">
    <property type="term" value="F:DNA helicase activity"/>
    <property type="evidence" value="ECO:0007669"/>
    <property type="project" value="UniProtKB-UniRule"/>
</dbReference>
<evidence type="ECO:0000256" key="8">
    <source>
        <dbReference type="ARBA" id="ARBA00022840"/>
    </source>
</evidence>
<dbReference type="GO" id="GO:0003677">
    <property type="term" value="F:DNA binding"/>
    <property type="evidence" value="ECO:0007669"/>
    <property type="project" value="UniProtKB-UniRule"/>
</dbReference>
<protein>
    <recommendedName>
        <fullName evidence="16">Regulator of telomere elongation helicase 1</fullName>
        <ecNumber evidence="16">5.6.2.-</ecNumber>
    </recommendedName>
</protein>
<keyword evidence="6 16" id="KW-0378">Hydrolase</keyword>
<dbReference type="InterPro" id="IPR006554">
    <property type="entry name" value="Helicase-like_DEXD_c2"/>
</dbReference>
<dbReference type="InterPro" id="IPR057498">
    <property type="entry name" value="Rtel1_ARCH"/>
</dbReference>
<dbReference type="GO" id="GO:0045910">
    <property type="term" value="P:negative regulation of DNA recombination"/>
    <property type="evidence" value="ECO:0007669"/>
    <property type="project" value="TreeGrafter"/>
</dbReference>
<dbReference type="AlphaFoldDB" id="A0AAN8LQ12"/>
<evidence type="ECO:0000256" key="2">
    <source>
        <dbReference type="ARBA" id="ARBA00022485"/>
    </source>
</evidence>
<dbReference type="CDD" id="cd18788">
    <property type="entry name" value="SF2_C_XPD"/>
    <property type="match status" value="1"/>
</dbReference>
<evidence type="ECO:0000313" key="19">
    <source>
        <dbReference type="EMBL" id="KAK6307946.1"/>
    </source>
</evidence>
<evidence type="ECO:0000256" key="6">
    <source>
        <dbReference type="ARBA" id="ARBA00022801"/>
    </source>
</evidence>
<evidence type="ECO:0000256" key="10">
    <source>
        <dbReference type="ARBA" id="ARBA00023014"/>
    </source>
</evidence>
<keyword evidence="20" id="KW-1185">Reference proteome</keyword>
<dbReference type="InterPro" id="IPR049909">
    <property type="entry name" value="Rtel1_HHD"/>
</dbReference>
<dbReference type="PROSITE" id="PS51193">
    <property type="entry name" value="HELICASE_ATP_BIND_2"/>
    <property type="match status" value="1"/>
</dbReference>